<comment type="caution">
    <text evidence="1">The sequence shown here is derived from an EMBL/GenBank/DDBJ whole genome shotgun (WGS) entry which is preliminary data.</text>
</comment>
<proteinExistence type="predicted"/>
<dbReference type="EMBL" id="CAJVPP010000122">
    <property type="protein sequence ID" value="CAG8445015.1"/>
    <property type="molecule type" value="Genomic_DNA"/>
</dbReference>
<accession>A0A9N8VEG7</accession>
<dbReference type="Proteomes" id="UP000789375">
    <property type="component" value="Unassembled WGS sequence"/>
</dbReference>
<sequence length="87" mass="10375">MHNYDLKFLKYAIKHYNNYILDYSDIAEIVNLSENNVNKLKLFRNSIEQNQINQPFEKLFKSAIEQNNIDLLGKVFNKTIETFKEDS</sequence>
<keyword evidence="2" id="KW-1185">Reference proteome</keyword>
<gene>
    <name evidence="1" type="ORF">FMOSSE_LOCUS1106</name>
</gene>
<dbReference type="AlphaFoldDB" id="A0A9N8VEG7"/>
<name>A0A9N8VEG7_FUNMO</name>
<evidence type="ECO:0000313" key="1">
    <source>
        <dbReference type="EMBL" id="CAG8445015.1"/>
    </source>
</evidence>
<evidence type="ECO:0000313" key="2">
    <source>
        <dbReference type="Proteomes" id="UP000789375"/>
    </source>
</evidence>
<protein>
    <submittedName>
        <fullName evidence="1">9462_t:CDS:1</fullName>
    </submittedName>
</protein>
<reference evidence="1" key="1">
    <citation type="submission" date="2021-06" db="EMBL/GenBank/DDBJ databases">
        <authorList>
            <person name="Kallberg Y."/>
            <person name="Tangrot J."/>
            <person name="Rosling A."/>
        </authorList>
    </citation>
    <scope>NUCLEOTIDE SEQUENCE</scope>
    <source>
        <strain evidence="1">87-6 pot B 2015</strain>
    </source>
</reference>
<organism evidence="1 2">
    <name type="scientific">Funneliformis mosseae</name>
    <name type="common">Endomycorrhizal fungus</name>
    <name type="synonym">Glomus mosseae</name>
    <dbReference type="NCBI Taxonomy" id="27381"/>
    <lineage>
        <taxon>Eukaryota</taxon>
        <taxon>Fungi</taxon>
        <taxon>Fungi incertae sedis</taxon>
        <taxon>Mucoromycota</taxon>
        <taxon>Glomeromycotina</taxon>
        <taxon>Glomeromycetes</taxon>
        <taxon>Glomerales</taxon>
        <taxon>Glomeraceae</taxon>
        <taxon>Funneliformis</taxon>
    </lineage>
</organism>